<dbReference type="EMBL" id="BK016062">
    <property type="protein sequence ID" value="DAF91921.1"/>
    <property type="molecule type" value="Genomic_DNA"/>
</dbReference>
<proteinExistence type="predicted"/>
<reference evidence="1" key="1">
    <citation type="journal article" date="2021" name="Proc. Natl. Acad. Sci. U.S.A.">
        <title>A Catalog of Tens of Thousands of Viruses from Human Metagenomes Reveals Hidden Associations with Chronic Diseases.</title>
        <authorList>
            <person name="Tisza M.J."/>
            <person name="Buck C.B."/>
        </authorList>
    </citation>
    <scope>NUCLEOTIDE SEQUENCE</scope>
    <source>
        <strain evidence="1">CtZkC8</strain>
    </source>
</reference>
<protein>
    <submittedName>
        <fullName evidence="1">Uncharacterized protein</fullName>
    </submittedName>
</protein>
<sequence length="37" mass="4461">MRQFEAVYTFILRPFRGLLRRLNIFPGQFIAEMKITS</sequence>
<accession>A0A8S5UBS3</accession>
<organism evidence="1">
    <name type="scientific">Podoviridae sp. ctZkC8</name>
    <dbReference type="NCBI Taxonomy" id="2825259"/>
    <lineage>
        <taxon>Viruses</taxon>
        <taxon>Duplodnaviria</taxon>
        <taxon>Heunggongvirae</taxon>
        <taxon>Uroviricota</taxon>
        <taxon>Caudoviricetes</taxon>
    </lineage>
</organism>
<name>A0A8S5UBS3_9CAUD</name>
<evidence type="ECO:0000313" key="1">
    <source>
        <dbReference type="EMBL" id="DAF91921.1"/>
    </source>
</evidence>